<organism evidence="2 3">
    <name type="scientific">Prosthecobacter dejongeii</name>
    <dbReference type="NCBI Taxonomy" id="48465"/>
    <lineage>
        <taxon>Bacteria</taxon>
        <taxon>Pseudomonadati</taxon>
        <taxon>Verrucomicrobiota</taxon>
        <taxon>Verrucomicrobiia</taxon>
        <taxon>Verrucomicrobiales</taxon>
        <taxon>Verrucomicrobiaceae</taxon>
        <taxon>Prosthecobacter</taxon>
    </lineage>
</organism>
<evidence type="ECO:0008006" key="4">
    <source>
        <dbReference type="Google" id="ProtNLM"/>
    </source>
</evidence>
<dbReference type="RefSeq" id="WP_184209266.1">
    <property type="nucleotide sequence ID" value="NZ_JACHIF010000005.1"/>
</dbReference>
<evidence type="ECO:0000313" key="3">
    <source>
        <dbReference type="Proteomes" id="UP000534294"/>
    </source>
</evidence>
<proteinExistence type="predicted"/>
<dbReference type="AlphaFoldDB" id="A0A7W7YLU1"/>
<evidence type="ECO:0000256" key="1">
    <source>
        <dbReference type="SAM" id="SignalP"/>
    </source>
</evidence>
<feature type="signal peptide" evidence="1">
    <location>
        <begin position="1"/>
        <end position="18"/>
    </location>
</feature>
<keyword evidence="1" id="KW-0732">Signal</keyword>
<protein>
    <recommendedName>
        <fullName evidence="4">3-keto-disaccharide hydrolase domain-containing protein</fullName>
    </recommendedName>
</protein>
<name>A0A7W7YLU1_9BACT</name>
<feature type="chain" id="PRO_5030859070" description="3-keto-disaccharide hydrolase domain-containing protein" evidence="1">
    <location>
        <begin position="19"/>
        <end position="195"/>
    </location>
</feature>
<reference evidence="2 3" key="1">
    <citation type="submission" date="2020-08" db="EMBL/GenBank/DDBJ databases">
        <title>Genomic Encyclopedia of Type Strains, Phase IV (KMG-IV): sequencing the most valuable type-strain genomes for metagenomic binning, comparative biology and taxonomic classification.</title>
        <authorList>
            <person name="Goeker M."/>
        </authorList>
    </citation>
    <scope>NUCLEOTIDE SEQUENCE [LARGE SCALE GENOMIC DNA]</scope>
    <source>
        <strain evidence="2 3">DSM 12251</strain>
    </source>
</reference>
<gene>
    <name evidence="2" type="ORF">HNQ64_002707</name>
</gene>
<comment type="caution">
    <text evidence="2">The sequence shown here is derived from an EMBL/GenBank/DDBJ whole genome shotgun (WGS) entry which is preliminary data.</text>
</comment>
<evidence type="ECO:0000313" key="2">
    <source>
        <dbReference type="EMBL" id="MBB5038444.1"/>
    </source>
</evidence>
<dbReference type="Proteomes" id="UP000534294">
    <property type="component" value="Unassembled WGS sequence"/>
</dbReference>
<dbReference type="EMBL" id="JACHIF010000005">
    <property type="protein sequence ID" value="MBB5038444.1"/>
    <property type="molecule type" value="Genomic_DNA"/>
</dbReference>
<sequence>MMKRLIFAALLFSSYLFAAEELLKDDFANPKLETRRASRGEWKFVEGIATCTQDDELYKKFKNHGPIIFYDLGYEDATIRFSYQADAAVKSLVFTSNGEDGHIFRFVTGPKSTGIRAFPIDAKDHKSISLGTEGPALKPGAWVPVVVTLKGTKATVKMGDFEHTYEHSSLARPKTNLSIGFSFGTVRVKEVRVEK</sequence>
<keyword evidence="3" id="KW-1185">Reference proteome</keyword>
<accession>A0A7W7YLU1</accession>